<keyword evidence="1" id="KW-0175">Coiled coil</keyword>
<feature type="region of interest" description="Disordered" evidence="2">
    <location>
        <begin position="1"/>
        <end position="59"/>
    </location>
</feature>
<evidence type="ECO:0000313" key="4">
    <source>
        <dbReference type="EMBL" id="TXX67378.1"/>
    </source>
</evidence>
<protein>
    <submittedName>
        <fullName evidence="4">Uncharacterized protein</fullName>
    </submittedName>
</protein>
<evidence type="ECO:0000313" key="5">
    <source>
        <dbReference type="Proteomes" id="UP000323819"/>
    </source>
</evidence>
<feature type="transmembrane region" description="Helical" evidence="3">
    <location>
        <begin position="143"/>
        <end position="165"/>
    </location>
</feature>
<dbReference type="AlphaFoldDB" id="A0ABD7SS52"/>
<sequence length="442" mass="49149">MSSDNKPHHETNESIDNLSDPSIFNIDEDEDNKNPIDEFDGNLPTFEIGDDSPISDWDVDSNLKKRAHDDDELISTLSSSVEEEEIPFFTEEEEMEIRNLGNSTASPTSTAFAEVEEGALPREKNDEGNSSSATNTGKNYKKIALIAVGCIITLTLVMITTIVGLSSENENVIEKSQESNTVENKTDESAGELLDVSSATIQLSSESIFNPIQSEPESIKIEEIYANSDPTTVKFIKDLEEQIISSERLNNDLNFKLDKLTSDNEMLNKEILTQQNLLEKLEADLKSEKVAKSTLESELSDVKNKYIALNAENEVLKSDSKEKEQESANKDKEIERLTNIEVKLTKIINELEKFSNPKPVAKKNEPKQQKPISPVILTMVSVDPQSGSGKFIVIENGKAKQQKEIKPGMSLEGRGTVTHIDAWGCIYFESATQYEPLGGYCK</sequence>
<reference evidence="4 5" key="1">
    <citation type="submission" date="2019-06" db="EMBL/GenBank/DDBJ databases">
        <title>Vibrio cholerae phylogeny based on whole-genome sequencing reveals genetic diversity and population strucutre.</title>
        <authorList>
            <person name="Zhiqiu Y."/>
            <person name="Bin L."/>
            <person name="Lingyan J."/>
        </authorList>
    </citation>
    <scope>NUCLEOTIDE SEQUENCE [LARGE SCALE GENOMIC DNA]</scope>
    <source>
        <strain evidence="4 5">N2814</strain>
    </source>
</reference>
<feature type="coiled-coil region" evidence="1">
    <location>
        <begin position="236"/>
        <end position="340"/>
    </location>
</feature>
<accession>A0ABD7SS52</accession>
<dbReference type="EMBL" id="VSIJ01000005">
    <property type="protein sequence ID" value="TXX67378.1"/>
    <property type="molecule type" value="Genomic_DNA"/>
</dbReference>
<evidence type="ECO:0000256" key="3">
    <source>
        <dbReference type="SAM" id="Phobius"/>
    </source>
</evidence>
<dbReference type="RefSeq" id="WP_148521520.1">
    <property type="nucleotide sequence ID" value="NZ_VSIJ01000005.1"/>
</dbReference>
<dbReference type="Proteomes" id="UP000323819">
    <property type="component" value="Unassembled WGS sequence"/>
</dbReference>
<keyword evidence="3" id="KW-1133">Transmembrane helix</keyword>
<organism evidence="4 5">
    <name type="scientific">Vibrio cholerae</name>
    <dbReference type="NCBI Taxonomy" id="666"/>
    <lineage>
        <taxon>Bacteria</taxon>
        <taxon>Pseudomonadati</taxon>
        <taxon>Pseudomonadota</taxon>
        <taxon>Gammaproteobacteria</taxon>
        <taxon>Vibrionales</taxon>
        <taxon>Vibrionaceae</taxon>
        <taxon>Vibrio</taxon>
    </lineage>
</organism>
<evidence type="ECO:0000256" key="1">
    <source>
        <dbReference type="SAM" id="Coils"/>
    </source>
</evidence>
<feature type="compositionally biased region" description="Basic and acidic residues" evidence="2">
    <location>
        <begin position="1"/>
        <end position="12"/>
    </location>
</feature>
<keyword evidence="3" id="KW-0472">Membrane</keyword>
<gene>
    <name evidence="4" type="ORF">FXF03_02025</name>
</gene>
<evidence type="ECO:0000256" key="2">
    <source>
        <dbReference type="SAM" id="MobiDB-lite"/>
    </source>
</evidence>
<keyword evidence="3" id="KW-0812">Transmembrane</keyword>
<proteinExistence type="predicted"/>
<name>A0ABD7SS52_VIBCL</name>
<comment type="caution">
    <text evidence="4">The sequence shown here is derived from an EMBL/GenBank/DDBJ whole genome shotgun (WGS) entry which is preliminary data.</text>
</comment>